<dbReference type="OMA" id="FLETECN"/>
<dbReference type="RefSeq" id="XP_007772710.1">
    <property type="nucleotide sequence ID" value="XM_007774520.1"/>
</dbReference>
<feature type="non-terminal residue" evidence="3">
    <location>
        <position position="322"/>
    </location>
</feature>
<organism evidence="3 4">
    <name type="scientific">Coniophora puteana (strain RWD-64-598)</name>
    <name type="common">Brown rot fungus</name>
    <dbReference type="NCBI Taxonomy" id="741705"/>
    <lineage>
        <taxon>Eukaryota</taxon>
        <taxon>Fungi</taxon>
        <taxon>Dikarya</taxon>
        <taxon>Basidiomycota</taxon>
        <taxon>Agaricomycotina</taxon>
        <taxon>Agaricomycetes</taxon>
        <taxon>Agaricomycetidae</taxon>
        <taxon>Boletales</taxon>
        <taxon>Coniophorineae</taxon>
        <taxon>Coniophoraceae</taxon>
        <taxon>Coniophora</taxon>
    </lineage>
</organism>
<reference evidence="4" key="1">
    <citation type="journal article" date="2012" name="Science">
        <title>The Paleozoic origin of enzymatic lignin decomposition reconstructed from 31 fungal genomes.</title>
        <authorList>
            <person name="Floudas D."/>
            <person name="Binder M."/>
            <person name="Riley R."/>
            <person name="Barry K."/>
            <person name="Blanchette R.A."/>
            <person name="Henrissat B."/>
            <person name="Martinez A.T."/>
            <person name="Otillar R."/>
            <person name="Spatafora J.W."/>
            <person name="Yadav J.S."/>
            <person name="Aerts A."/>
            <person name="Benoit I."/>
            <person name="Boyd A."/>
            <person name="Carlson A."/>
            <person name="Copeland A."/>
            <person name="Coutinho P.M."/>
            <person name="de Vries R.P."/>
            <person name="Ferreira P."/>
            <person name="Findley K."/>
            <person name="Foster B."/>
            <person name="Gaskell J."/>
            <person name="Glotzer D."/>
            <person name="Gorecki P."/>
            <person name="Heitman J."/>
            <person name="Hesse C."/>
            <person name="Hori C."/>
            <person name="Igarashi K."/>
            <person name="Jurgens J.A."/>
            <person name="Kallen N."/>
            <person name="Kersten P."/>
            <person name="Kohler A."/>
            <person name="Kuees U."/>
            <person name="Kumar T.K.A."/>
            <person name="Kuo A."/>
            <person name="LaButti K."/>
            <person name="Larrondo L.F."/>
            <person name="Lindquist E."/>
            <person name="Ling A."/>
            <person name="Lombard V."/>
            <person name="Lucas S."/>
            <person name="Lundell T."/>
            <person name="Martin R."/>
            <person name="McLaughlin D.J."/>
            <person name="Morgenstern I."/>
            <person name="Morin E."/>
            <person name="Murat C."/>
            <person name="Nagy L.G."/>
            <person name="Nolan M."/>
            <person name="Ohm R.A."/>
            <person name="Patyshakuliyeva A."/>
            <person name="Rokas A."/>
            <person name="Ruiz-Duenas F.J."/>
            <person name="Sabat G."/>
            <person name="Salamov A."/>
            <person name="Samejima M."/>
            <person name="Schmutz J."/>
            <person name="Slot J.C."/>
            <person name="St John F."/>
            <person name="Stenlid J."/>
            <person name="Sun H."/>
            <person name="Sun S."/>
            <person name="Syed K."/>
            <person name="Tsang A."/>
            <person name="Wiebenga A."/>
            <person name="Young D."/>
            <person name="Pisabarro A."/>
            <person name="Eastwood D.C."/>
            <person name="Martin F."/>
            <person name="Cullen D."/>
            <person name="Grigoriev I.V."/>
            <person name="Hibbett D.S."/>
        </authorList>
    </citation>
    <scope>NUCLEOTIDE SEQUENCE [LARGE SCALE GENOMIC DNA]</scope>
    <source>
        <strain evidence="4">RWD-64-598 SS2</strain>
    </source>
</reference>
<proteinExistence type="predicted"/>
<feature type="transmembrane region" description="Helical" evidence="1">
    <location>
        <begin position="206"/>
        <end position="226"/>
    </location>
</feature>
<dbReference type="Proteomes" id="UP000053558">
    <property type="component" value="Unassembled WGS sequence"/>
</dbReference>
<dbReference type="KEGG" id="cput:CONPUDRAFT_84441"/>
<feature type="domain" description="DUF6533" evidence="2">
    <location>
        <begin position="12"/>
        <end position="58"/>
    </location>
</feature>
<feature type="transmembrane region" description="Helical" evidence="1">
    <location>
        <begin position="116"/>
        <end position="135"/>
    </location>
</feature>
<protein>
    <recommendedName>
        <fullName evidence="2">DUF6533 domain-containing protein</fullName>
    </recommendedName>
</protein>
<keyword evidence="1" id="KW-0812">Transmembrane</keyword>
<keyword evidence="4" id="KW-1185">Reference proteome</keyword>
<feature type="transmembrane region" description="Helical" evidence="1">
    <location>
        <begin position="166"/>
        <end position="185"/>
    </location>
</feature>
<feature type="transmembrane region" description="Helical" evidence="1">
    <location>
        <begin position="12"/>
        <end position="29"/>
    </location>
</feature>
<evidence type="ECO:0000259" key="2">
    <source>
        <dbReference type="Pfam" id="PF20151"/>
    </source>
</evidence>
<feature type="transmembrane region" description="Helical" evidence="1">
    <location>
        <begin position="41"/>
        <end position="65"/>
    </location>
</feature>
<gene>
    <name evidence="3" type="ORF">CONPUDRAFT_84441</name>
</gene>
<keyword evidence="1" id="KW-1133">Transmembrane helix</keyword>
<name>A0A5M3MDI7_CONPW</name>
<keyword evidence="1" id="KW-0472">Membrane</keyword>
<dbReference type="OrthoDB" id="2686513at2759"/>
<accession>A0A5M3MDI7</accession>
<dbReference type="Pfam" id="PF20151">
    <property type="entry name" value="DUF6533"/>
    <property type="match status" value="1"/>
</dbReference>
<evidence type="ECO:0000256" key="1">
    <source>
        <dbReference type="SAM" id="Phobius"/>
    </source>
</evidence>
<evidence type="ECO:0000313" key="4">
    <source>
        <dbReference type="Proteomes" id="UP000053558"/>
    </source>
</evidence>
<feature type="transmembrane region" description="Helical" evidence="1">
    <location>
        <begin position="85"/>
        <end position="104"/>
    </location>
</feature>
<dbReference type="AlphaFoldDB" id="A0A5M3MDI7"/>
<dbReference type="EMBL" id="JH711584">
    <property type="protein sequence ID" value="EIW77319.1"/>
    <property type="molecule type" value="Genomic_DNA"/>
</dbReference>
<evidence type="ECO:0000313" key="3">
    <source>
        <dbReference type="EMBL" id="EIW77319.1"/>
    </source>
</evidence>
<dbReference type="InterPro" id="IPR045340">
    <property type="entry name" value="DUF6533"/>
</dbReference>
<comment type="caution">
    <text evidence="3">The sequence shown here is derived from an EMBL/GenBank/DDBJ whole genome shotgun (WGS) entry which is preliminary data.</text>
</comment>
<sequence length="322" mass="35998">MNSQLDTSVVAYIVPFTMMIYDFLLTFSLEYDRVWTKRERALSLVHVLFFMNRYLSIIVRVPMVIASSWPGTPLTAHVRCIDLRTYNQLSVAVMQAVIGVLMILRVYALYQRDRRVLYSLLVVVAFAVGISVWGLNSQHRPVIQEAVGANGGCAVVLSDAQAIRLMAAWCGSVFADVVFFVFVLWKALRVRGRHRSLMNILIRDGAMYFLCITLVNITNIMLLLLSPPEIKGISGEFVNAISSILMTRLVLNLRSPKLVASTARTATNGTAEDETPVVTTITGSSLFLETECNPTDEEICLTPRYSGKFSDGRYSDGRCRPH</sequence>
<dbReference type="GeneID" id="19210768"/>